<evidence type="ECO:0000256" key="8">
    <source>
        <dbReference type="ARBA" id="ARBA00035585"/>
    </source>
</evidence>
<dbReference type="RefSeq" id="WP_380619551.1">
    <property type="nucleotide sequence ID" value="NZ_JBHSDK010000012.1"/>
</dbReference>
<comment type="caution">
    <text evidence="11">The sequence shown here is derived from an EMBL/GenBank/DDBJ whole genome shotgun (WGS) entry which is preliminary data.</text>
</comment>
<gene>
    <name evidence="10" type="primary">fluC</name>
    <name evidence="10" type="synonym">crcB</name>
    <name evidence="11" type="ORF">ACFPET_08025</name>
</gene>
<dbReference type="PANTHER" id="PTHR28259:SF1">
    <property type="entry name" value="FLUORIDE EXPORT PROTEIN 1-RELATED"/>
    <property type="match status" value="1"/>
</dbReference>
<comment type="subcellular location">
    <subcellularLocation>
        <location evidence="1 10">Cell membrane</location>
        <topology evidence="1 10">Multi-pass membrane protein</topology>
    </subcellularLocation>
</comment>
<comment type="function">
    <text evidence="9 10">Fluoride-specific ion channel. Important for reducing fluoride concentration in the cell, thus reducing its toxicity.</text>
</comment>
<protein>
    <recommendedName>
        <fullName evidence="10">Fluoride-specific ion channel FluC</fullName>
    </recommendedName>
</protein>
<feature type="transmembrane region" description="Helical" evidence="10">
    <location>
        <begin position="97"/>
        <end position="118"/>
    </location>
</feature>
<accession>A0ABV8TWJ6</accession>
<comment type="activity regulation">
    <text evidence="10">Na(+) is not transported, but it plays an essential structural role and its presence is essential for fluoride channel function.</text>
</comment>
<evidence type="ECO:0000256" key="2">
    <source>
        <dbReference type="ARBA" id="ARBA00022475"/>
    </source>
</evidence>
<evidence type="ECO:0000256" key="5">
    <source>
        <dbReference type="ARBA" id="ARBA00023136"/>
    </source>
</evidence>
<dbReference type="Pfam" id="PF02537">
    <property type="entry name" value="CRCB"/>
    <property type="match status" value="1"/>
</dbReference>
<evidence type="ECO:0000256" key="1">
    <source>
        <dbReference type="ARBA" id="ARBA00004651"/>
    </source>
</evidence>
<evidence type="ECO:0000256" key="10">
    <source>
        <dbReference type="HAMAP-Rule" id="MF_00454"/>
    </source>
</evidence>
<comment type="similarity">
    <text evidence="7 10">Belongs to the fluoride channel Fluc/FEX (TC 1.A.43) family.</text>
</comment>
<dbReference type="Proteomes" id="UP001595823">
    <property type="component" value="Unassembled WGS sequence"/>
</dbReference>
<evidence type="ECO:0000256" key="9">
    <source>
        <dbReference type="ARBA" id="ARBA00049940"/>
    </source>
</evidence>
<reference evidence="12" key="1">
    <citation type="journal article" date="2019" name="Int. J. Syst. Evol. Microbiol.">
        <title>The Global Catalogue of Microorganisms (GCM) 10K type strain sequencing project: providing services to taxonomists for standard genome sequencing and annotation.</title>
        <authorList>
            <consortium name="The Broad Institute Genomics Platform"/>
            <consortium name="The Broad Institute Genome Sequencing Center for Infectious Disease"/>
            <person name="Wu L."/>
            <person name="Ma J."/>
        </authorList>
    </citation>
    <scope>NUCLEOTIDE SEQUENCE [LARGE SCALE GENOMIC DNA]</scope>
    <source>
        <strain evidence="12">IBRC-M 10908</strain>
    </source>
</reference>
<keyword evidence="5 10" id="KW-0472">Membrane</keyword>
<feature type="transmembrane region" description="Helical" evidence="10">
    <location>
        <begin position="59"/>
        <end position="77"/>
    </location>
</feature>
<proteinExistence type="inferred from homology"/>
<feature type="binding site" evidence="10">
    <location>
        <position position="69"/>
    </location>
    <ligand>
        <name>Na(+)</name>
        <dbReference type="ChEBI" id="CHEBI:29101"/>
        <note>structural</note>
    </ligand>
</feature>
<keyword evidence="10" id="KW-0915">Sodium</keyword>
<keyword evidence="10" id="KW-0813">Transport</keyword>
<keyword evidence="12" id="KW-1185">Reference proteome</keyword>
<keyword evidence="10" id="KW-0479">Metal-binding</keyword>
<organism evidence="11 12">
    <name type="scientific">Salininema proteolyticum</name>
    <dbReference type="NCBI Taxonomy" id="1607685"/>
    <lineage>
        <taxon>Bacteria</taxon>
        <taxon>Bacillati</taxon>
        <taxon>Actinomycetota</taxon>
        <taxon>Actinomycetes</taxon>
        <taxon>Glycomycetales</taxon>
        <taxon>Glycomycetaceae</taxon>
        <taxon>Salininema</taxon>
    </lineage>
</organism>
<evidence type="ECO:0000256" key="4">
    <source>
        <dbReference type="ARBA" id="ARBA00022989"/>
    </source>
</evidence>
<dbReference type="PANTHER" id="PTHR28259">
    <property type="entry name" value="FLUORIDE EXPORT PROTEIN 1-RELATED"/>
    <property type="match status" value="1"/>
</dbReference>
<evidence type="ECO:0000313" key="11">
    <source>
        <dbReference type="EMBL" id="MFC4335145.1"/>
    </source>
</evidence>
<keyword evidence="2 10" id="KW-1003">Cell membrane</keyword>
<comment type="catalytic activity">
    <reaction evidence="8">
        <text>fluoride(in) = fluoride(out)</text>
        <dbReference type="Rhea" id="RHEA:76159"/>
        <dbReference type="ChEBI" id="CHEBI:17051"/>
    </reaction>
    <physiologicalReaction direction="left-to-right" evidence="8">
        <dbReference type="Rhea" id="RHEA:76160"/>
    </physiologicalReaction>
</comment>
<evidence type="ECO:0000256" key="6">
    <source>
        <dbReference type="ARBA" id="ARBA00023303"/>
    </source>
</evidence>
<dbReference type="InterPro" id="IPR003691">
    <property type="entry name" value="FluC"/>
</dbReference>
<keyword evidence="6 10" id="KW-0407">Ion channel</keyword>
<evidence type="ECO:0000313" key="12">
    <source>
        <dbReference type="Proteomes" id="UP001595823"/>
    </source>
</evidence>
<dbReference type="HAMAP" id="MF_00454">
    <property type="entry name" value="FluC"/>
    <property type="match status" value="1"/>
</dbReference>
<name>A0ABV8TWJ6_9ACTN</name>
<evidence type="ECO:0000256" key="7">
    <source>
        <dbReference type="ARBA" id="ARBA00035120"/>
    </source>
</evidence>
<feature type="transmembrane region" description="Helical" evidence="10">
    <location>
        <begin position="34"/>
        <end position="54"/>
    </location>
</feature>
<evidence type="ECO:0000256" key="3">
    <source>
        <dbReference type="ARBA" id="ARBA00022692"/>
    </source>
</evidence>
<dbReference type="EMBL" id="JBHSDK010000012">
    <property type="protein sequence ID" value="MFC4335145.1"/>
    <property type="molecule type" value="Genomic_DNA"/>
</dbReference>
<keyword evidence="3 10" id="KW-0812">Transmembrane</keyword>
<sequence>MTALFIALGAAVGAPARFATDKAVGRLFGRTLPWGTFAVNVSGTFLAVLAAVLITDPGLYNLVAVGFCGALTTYSTLSYETLDLAESGKWRYAVGNIVANLAGGLAAAWLAFSVAHVVGG</sequence>
<keyword evidence="10" id="KW-0406">Ion transport</keyword>
<feature type="binding site" evidence="10">
    <location>
        <position position="72"/>
    </location>
    <ligand>
        <name>Na(+)</name>
        <dbReference type="ChEBI" id="CHEBI:29101"/>
        <note>structural</note>
    </ligand>
</feature>
<keyword evidence="4 10" id="KW-1133">Transmembrane helix</keyword>